<comment type="caution">
    <text evidence="6">The sequence shown here is derived from an EMBL/GenBank/DDBJ whole genome shotgun (WGS) entry which is preliminary data.</text>
</comment>
<dbReference type="SUPFAM" id="SSF116734">
    <property type="entry name" value="DNA methylase specificity domain"/>
    <property type="match status" value="1"/>
</dbReference>
<dbReference type="AlphaFoldDB" id="A0A1F7JRQ1"/>
<organism evidence="6 7">
    <name type="scientific">Candidatus Roizmanbacteria bacterium RIFCSPLOWO2_02_FULL_41_9</name>
    <dbReference type="NCBI Taxonomy" id="1802077"/>
    <lineage>
        <taxon>Bacteria</taxon>
        <taxon>Candidatus Roizmaniibacteriota</taxon>
    </lineage>
</organism>
<feature type="domain" description="Type I restriction modification DNA specificity" evidence="5">
    <location>
        <begin position="41"/>
        <end position="160"/>
    </location>
</feature>
<gene>
    <name evidence="6" type="ORF">A3H86_03435</name>
</gene>
<keyword evidence="2" id="KW-0680">Restriction system</keyword>
<evidence type="ECO:0000256" key="1">
    <source>
        <dbReference type="ARBA" id="ARBA00010923"/>
    </source>
</evidence>
<comment type="similarity">
    <text evidence="1">Belongs to the type-I restriction system S methylase family.</text>
</comment>
<keyword evidence="3" id="KW-0238">DNA-binding</keyword>
<protein>
    <recommendedName>
        <fullName evidence="5">Type I restriction modification DNA specificity domain-containing protein</fullName>
    </recommendedName>
</protein>
<proteinExistence type="inferred from homology"/>
<feature type="coiled-coil region" evidence="4">
    <location>
        <begin position="143"/>
        <end position="174"/>
    </location>
</feature>
<reference evidence="6 7" key="1">
    <citation type="journal article" date="2016" name="Nat. Commun.">
        <title>Thousands of microbial genomes shed light on interconnected biogeochemical processes in an aquifer system.</title>
        <authorList>
            <person name="Anantharaman K."/>
            <person name="Brown C.T."/>
            <person name="Hug L.A."/>
            <person name="Sharon I."/>
            <person name="Castelle C.J."/>
            <person name="Probst A.J."/>
            <person name="Thomas B.C."/>
            <person name="Singh A."/>
            <person name="Wilkins M.J."/>
            <person name="Karaoz U."/>
            <person name="Brodie E.L."/>
            <person name="Williams K.H."/>
            <person name="Hubbard S.S."/>
            <person name="Banfield J.F."/>
        </authorList>
    </citation>
    <scope>NUCLEOTIDE SEQUENCE [LARGE SCALE GENOMIC DNA]</scope>
</reference>
<sequence length="177" mass="20252">MKKGFEPGSDVYQEEGKLFIRVSSVTKQELIDKDQKYLKDDLYQKLKKDFEPQIGEILLTKDANPGIAYVIKEPVEGIISGGILRLKLKENIDAEYLALCINSLIGKMQAERDAGGSIISHWRPEQMKELLIPILPKTAQEKIAELVRKFHEARKKSKELLEEAKRKVEEMIEKGDQ</sequence>
<dbReference type="InterPro" id="IPR052021">
    <property type="entry name" value="Type-I_RS_S_subunit"/>
</dbReference>
<dbReference type="InterPro" id="IPR044946">
    <property type="entry name" value="Restrct_endonuc_typeI_TRD_sf"/>
</dbReference>
<name>A0A1F7JRQ1_9BACT</name>
<dbReference type="InterPro" id="IPR000055">
    <property type="entry name" value="Restrct_endonuc_typeI_TRD"/>
</dbReference>
<evidence type="ECO:0000259" key="5">
    <source>
        <dbReference type="Pfam" id="PF01420"/>
    </source>
</evidence>
<evidence type="ECO:0000256" key="2">
    <source>
        <dbReference type="ARBA" id="ARBA00022747"/>
    </source>
</evidence>
<dbReference type="GO" id="GO:0009307">
    <property type="term" value="P:DNA restriction-modification system"/>
    <property type="evidence" value="ECO:0007669"/>
    <property type="project" value="UniProtKB-KW"/>
</dbReference>
<keyword evidence="4" id="KW-0175">Coiled coil</keyword>
<dbReference type="PANTHER" id="PTHR30408">
    <property type="entry name" value="TYPE-1 RESTRICTION ENZYME ECOKI SPECIFICITY PROTEIN"/>
    <property type="match status" value="1"/>
</dbReference>
<dbReference type="Proteomes" id="UP000178039">
    <property type="component" value="Unassembled WGS sequence"/>
</dbReference>
<accession>A0A1F7JRQ1</accession>
<dbReference type="GO" id="GO:0003677">
    <property type="term" value="F:DNA binding"/>
    <property type="evidence" value="ECO:0007669"/>
    <property type="project" value="UniProtKB-KW"/>
</dbReference>
<dbReference type="PANTHER" id="PTHR30408:SF12">
    <property type="entry name" value="TYPE I RESTRICTION ENZYME MJAVIII SPECIFICITY SUBUNIT"/>
    <property type="match status" value="1"/>
</dbReference>
<dbReference type="Pfam" id="PF01420">
    <property type="entry name" value="Methylase_S"/>
    <property type="match status" value="1"/>
</dbReference>
<evidence type="ECO:0000313" key="7">
    <source>
        <dbReference type="Proteomes" id="UP000178039"/>
    </source>
</evidence>
<evidence type="ECO:0000256" key="4">
    <source>
        <dbReference type="SAM" id="Coils"/>
    </source>
</evidence>
<evidence type="ECO:0000313" key="6">
    <source>
        <dbReference type="EMBL" id="OGK58257.1"/>
    </source>
</evidence>
<dbReference type="EMBL" id="MGBB01000016">
    <property type="protein sequence ID" value="OGK58257.1"/>
    <property type="molecule type" value="Genomic_DNA"/>
</dbReference>
<evidence type="ECO:0000256" key="3">
    <source>
        <dbReference type="ARBA" id="ARBA00023125"/>
    </source>
</evidence>
<dbReference type="Gene3D" id="3.90.220.20">
    <property type="entry name" value="DNA methylase specificity domains"/>
    <property type="match status" value="1"/>
</dbReference>